<name>A0ABQ8Q217_9AGAR</name>
<evidence type="ECO:0000313" key="1">
    <source>
        <dbReference type="EMBL" id="KAJ3992567.1"/>
    </source>
</evidence>
<reference evidence="1" key="1">
    <citation type="submission" date="2022-08" db="EMBL/GenBank/DDBJ databases">
        <authorList>
            <consortium name="DOE Joint Genome Institute"/>
            <person name="Min B."/>
            <person name="Riley R."/>
            <person name="Sierra-Patev S."/>
            <person name="Naranjo-Ortiz M."/>
            <person name="Looney B."/>
            <person name="Konkel Z."/>
            <person name="Slot J.C."/>
            <person name="Sakamoto Y."/>
            <person name="Steenwyk J.L."/>
            <person name="Rokas A."/>
            <person name="Carro J."/>
            <person name="Camarero S."/>
            <person name="Ferreira P."/>
            <person name="Molpeceres G."/>
            <person name="Ruiz-Duenas F.J."/>
            <person name="Serrano A."/>
            <person name="Henrissat B."/>
            <person name="Drula E."/>
            <person name="Hughes K.W."/>
            <person name="Mata J.L."/>
            <person name="Ishikawa N.K."/>
            <person name="Vargas-Isla R."/>
            <person name="Ushijima S."/>
            <person name="Smith C.A."/>
            <person name="Ahrendt S."/>
            <person name="Andreopoulos W."/>
            <person name="He G."/>
            <person name="Labutti K."/>
            <person name="Lipzen A."/>
            <person name="Ng V."/>
            <person name="Sandor L."/>
            <person name="Barry K."/>
            <person name="Martinez A.T."/>
            <person name="Xiao Y."/>
            <person name="Gibbons J.G."/>
            <person name="Terashima K."/>
            <person name="Hibbett D.S."/>
            <person name="Grigoriev I.V."/>
        </authorList>
    </citation>
    <scope>NUCLEOTIDE SEQUENCE</scope>
    <source>
        <strain evidence="1">TFB10827</strain>
    </source>
</reference>
<accession>A0ABQ8Q217</accession>
<gene>
    <name evidence="1" type="ORF">F5050DRAFT_1811347</name>
</gene>
<dbReference type="EMBL" id="MU790842">
    <property type="protein sequence ID" value="KAJ3992567.1"/>
    <property type="molecule type" value="Genomic_DNA"/>
</dbReference>
<evidence type="ECO:0000313" key="2">
    <source>
        <dbReference type="Proteomes" id="UP001163828"/>
    </source>
</evidence>
<organism evidence="1 2">
    <name type="scientific">Lentinula boryana</name>
    <dbReference type="NCBI Taxonomy" id="40481"/>
    <lineage>
        <taxon>Eukaryota</taxon>
        <taxon>Fungi</taxon>
        <taxon>Dikarya</taxon>
        <taxon>Basidiomycota</taxon>
        <taxon>Agaricomycotina</taxon>
        <taxon>Agaricomycetes</taxon>
        <taxon>Agaricomycetidae</taxon>
        <taxon>Agaricales</taxon>
        <taxon>Marasmiineae</taxon>
        <taxon>Omphalotaceae</taxon>
        <taxon>Lentinula</taxon>
    </lineage>
</organism>
<sequence>MVEQANRGANASLLHYFLYTKFHERALFSGSFILLDAPQQSNEIRSAWRCPNDHEKVERNSFGLALPQRSRVFSTRKRVHYGLVCCVSPTKHHPHIIPAANESVPLVHPSGCPPTVERNSFGLALPQRSRKSRTKFVRPGAAPTITSLFHPQTSSLWTRLLHFTHQAPSTYNSRSKRVCSARSPFWMPPNSRTKFVRPGAAPTITIRVWRVASRDSSRKWVLAGAWLHADGKPAHCRLSNFRNKQAAKAWVLQELGPA</sequence>
<comment type="caution">
    <text evidence="1">The sequence shown here is derived from an EMBL/GenBank/DDBJ whole genome shotgun (WGS) entry which is preliminary data.</text>
</comment>
<proteinExistence type="predicted"/>
<protein>
    <submittedName>
        <fullName evidence="1">Uncharacterized protein</fullName>
    </submittedName>
</protein>
<keyword evidence="2" id="KW-1185">Reference proteome</keyword>
<dbReference type="Proteomes" id="UP001163828">
    <property type="component" value="Unassembled WGS sequence"/>
</dbReference>